<dbReference type="GO" id="GO:0016740">
    <property type="term" value="F:transferase activity"/>
    <property type="evidence" value="ECO:0007669"/>
    <property type="project" value="UniProtKB-KW"/>
</dbReference>
<dbReference type="Proteomes" id="UP000198914">
    <property type="component" value="Unassembled WGS sequence"/>
</dbReference>
<name>A0A1H3JEM6_9RHOB</name>
<protein>
    <submittedName>
        <fullName evidence="1">LPS sulfotransferase NodH</fullName>
    </submittedName>
</protein>
<dbReference type="InterPro" id="IPR027417">
    <property type="entry name" value="P-loop_NTPase"/>
</dbReference>
<dbReference type="OrthoDB" id="7802556at2"/>
<dbReference type="Gene3D" id="3.40.50.300">
    <property type="entry name" value="P-loop containing nucleotide triphosphate hydrolases"/>
    <property type="match status" value="1"/>
</dbReference>
<dbReference type="AlphaFoldDB" id="A0A1H3JEM6"/>
<organism evidence="1 2">
    <name type="scientific">Jannaschia faecimaris</name>
    <dbReference type="NCBI Taxonomy" id="1244108"/>
    <lineage>
        <taxon>Bacteria</taxon>
        <taxon>Pseudomonadati</taxon>
        <taxon>Pseudomonadota</taxon>
        <taxon>Alphaproteobacteria</taxon>
        <taxon>Rhodobacterales</taxon>
        <taxon>Roseobacteraceae</taxon>
        <taxon>Jannaschia</taxon>
    </lineage>
</organism>
<proteinExistence type="predicted"/>
<dbReference type="STRING" id="1244108.SAMN05444004_101306"/>
<accession>A0A1H3JEM6</accession>
<evidence type="ECO:0000313" key="1">
    <source>
        <dbReference type="EMBL" id="SDY38371.1"/>
    </source>
</evidence>
<dbReference type="EMBL" id="FNPX01000001">
    <property type="protein sequence ID" value="SDY38371.1"/>
    <property type="molecule type" value="Genomic_DNA"/>
</dbReference>
<reference evidence="2" key="1">
    <citation type="submission" date="2016-10" db="EMBL/GenBank/DDBJ databases">
        <authorList>
            <person name="Varghese N."/>
            <person name="Submissions S."/>
        </authorList>
    </citation>
    <scope>NUCLEOTIDE SEQUENCE [LARGE SCALE GENOMIC DNA]</scope>
    <source>
        <strain evidence="2">DSM 100420</strain>
    </source>
</reference>
<gene>
    <name evidence="1" type="ORF">SAMN05444004_101306</name>
</gene>
<keyword evidence="1" id="KW-0808">Transferase</keyword>
<evidence type="ECO:0000313" key="2">
    <source>
        <dbReference type="Proteomes" id="UP000198914"/>
    </source>
</evidence>
<sequence length="458" mass="50632">MATRFDAFVLFAEMRTGSNHLEESLNTMADITSFGEVFNPVFIGSKNQTELFGIDMKMRESDPIALLRKIVAQTGVSGFRFFHDHDPRVLDAVLDDPKIGKVILSRNPLDSYVSLAIASQTGQWRLTNPKMAKAAKATFVGADFDALIDRQRCFRDRVQRQLQTTGQSAFWIGYDDIGDLDVLNGLAAFLGSKARLEEVPGKLKRQNPGEIEEKVENPDEMRAHLATLDPFLLSRSVNVEPARGPATPTFMAAADSPLLALPIPGGPEESLRDWLTALDGVPPSEGLTQKQLRPWMRKAKGFVSFTIVRHPLARAHDAFRKMMAANGPQANNLRRILTNQHAVELDGPPAVAFLGFLNFLGANLNRQSSLPAAPEWASQAALLSGMAQAVLPQRLIREGEAQDELARLAERSGRIAPTFDLPGRDALDAILTEEIDHACMQAYRRDYLGFGFKKWKNS</sequence>
<dbReference type="SUPFAM" id="SSF52540">
    <property type="entry name" value="P-loop containing nucleoside triphosphate hydrolases"/>
    <property type="match status" value="1"/>
</dbReference>
<keyword evidence="2" id="KW-1185">Reference proteome</keyword>
<dbReference type="RefSeq" id="WP_092641221.1">
    <property type="nucleotide sequence ID" value="NZ_FNPX01000001.1"/>
</dbReference>